<evidence type="ECO:0000313" key="2">
    <source>
        <dbReference type="EMBL" id="CAG6491658.1"/>
    </source>
</evidence>
<feature type="signal peptide" evidence="1">
    <location>
        <begin position="1"/>
        <end position="26"/>
    </location>
</feature>
<accession>A0A8D8CEQ0</accession>
<protein>
    <submittedName>
        <fullName evidence="2">(northern house mosquito) hypothetical protein</fullName>
    </submittedName>
</protein>
<proteinExistence type="predicted"/>
<reference evidence="2" key="1">
    <citation type="submission" date="2021-05" db="EMBL/GenBank/DDBJ databases">
        <authorList>
            <person name="Alioto T."/>
            <person name="Alioto T."/>
            <person name="Gomez Garrido J."/>
        </authorList>
    </citation>
    <scope>NUCLEOTIDE SEQUENCE</scope>
</reference>
<organism evidence="2">
    <name type="scientific">Culex pipiens</name>
    <name type="common">House mosquito</name>
    <dbReference type="NCBI Taxonomy" id="7175"/>
    <lineage>
        <taxon>Eukaryota</taxon>
        <taxon>Metazoa</taxon>
        <taxon>Ecdysozoa</taxon>
        <taxon>Arthropoda</taxon>
        <taxon>Hexapoda</taxon>
        <taxon>Insecta</taxon>
        <taxon>Pterygota</taxon>
        <taxon>Neoptera</taxon>
        <taxon>Endopterygota</taxon>
        <taxon>Diptera</taxon>
        <taxon>Nematocera</taxon>
        <taxon>Culicoidea</taxon>
        <taxon>Culicidae</taxon>
        <taxon>Culicinae</taxon>
        <taxon>Culicini</taxon>
        <taxon>Culex</taxon>
        <taxon>Culex</taxon>
    </lineage>
</organism>
<evidence type="ECO:0000256" key="1">
    <source>
        <dbReference type="SAM" id="SignalP"/>
    </source>
</evidence>
<dbReference type="EMBL" id="HBUE01119326">
    <property type="protein sequence ID" value="CAG6491658.1"/>
    <property type="molecule type" value="Transcribed_RNA"/>
</dbReference>
<feature type="chain" id="PRO_5034282882" evidence="1">
    <location>
        <begin position="27"/>
        <end position="99"/>
    </location>
</feature>
<sequence>MQRHQLVVFLATNLLQSGILLLHVLGRVPDLHHGFVQKLLAKQQILHAKLSQHEVLPDGRVQNPIVQHTPDGNLRNVRNKLVQLFVVPLTYDRVRIDGS</sequence>
<dbReference type="AlphaFoldDB" id="A0A8D8CEQ0"/>
<name>A0A8D8CEQ0_CULPI</name>
<keyword evidence="1" id="KW-0732">Signal</keyword>